<dbReference type="InterPro" id="IPR003760">
    <property type="entry name" value="PnrA-like"/>
</dbReference>
<comment type="similarity">
    <text evidence="2">Belongs to the BMP lipoprotein family.</text>
</comment>
<dbReference type="CDD" id="cd06354">
    <property type="entry name" value="PBP1_PrnA-like"/>
    <property type="match status" value="1"/>
</dbReference>
<organism evidence="9 10">
    <name type="scientific">Gottfriedia acidiceleris</name>
    <dbReference type="NCBI Taxonomy" id="371036"/>
    <lineage>
        <taxon>Bacteria</taxon>
        <taxon>Bacillati</taxon>
        <taxon>Bacillota</taxon>
        <taxon>Bacilli</taxon>
        <taxon>Bacillales</taxon>
        <taxon>Bacillaceae</taxon>
        <taxon>Gottfriedia</taxon>
    </lineage>
</organism>
<feature type="domain" description="ABC transporter substrate-binding protein PnrA-like" evidence="8">
    <location>
        <begin position="43"/>
        <end position="336"/>
    </location>
</feature>
<name>A0ABY4JQG0_9BACI</name>
<evidence type="ECO:0000256" key="1">
    <source>
        <dbReference type="ARBA" id="ARBA00004193"/>
    </source>
</evidence>
<proteinExistence type="inferred from homology"/>
<evidence type="ECO:0000256" key="4">
    <source>
        <dbReference type="ARBA" id="ARBA00022729"/>
    </source>
</evidence>
<dbReference type="InterPro" id="IPR050957">
    <property type="entry name" value="BMP_lipoprotein"/>
</dbReference>
<dbReference type="PROSITE" id="PS51257">
    <property type="entry name" value="PROKAR_LIPOPROTEIN"/>
    <property type="match status" value="1"/>
</dbReference>
<evidence type="ECO:0000256" key="5">
    <source>
        <dbReference type="ARBA" id="ARBA00023136"/>
    </source>
</evidence>
<keyword evidence="4 7" id="KW-0732">Signal</keyword>
<keyword evidence="6" id="KW-0449">Lipoprotein</keyword>
<dbReference type="Gene3D" id="3.40.50.2300">
    <property type="match status" value="2"/>
</dbReference>
<dbReference type="Pfam" id="PF02608">
    <property type="entry name" value="Bmp"/>
    <property type="match status" value="1"/>
</dbReference>
<dbReference type="EMBL" id="CP096034">
    <property type="protein sequence ID" value="UPM56066.1"/>
    <property type="molecule type" value="Genomic_DNA"/>
</dbReference>
<reference evidence="9 10" key="1">
    <citation type="submission" date="2022-04" db="EMBL/GenBank/DDBJ databases">
        <title>Mechanism of arsenic methylation and mitigation arsenic toxicity by Bacillus sp. LH14 from an Arsenic-Contaminated Paddy Soil.</title>
        <authorList>
            <person name="Wang D."/>
        </authorList>
    </citation>
    <scope>NUCLEOTIDE SEQUENCE [LARGE SCALE GENOMIC DNA]</scope>
    <source>
        <strain evidence="9 10">LH14</strain>
    </source>
</reference>
<dbReference type="SUPFAM" id="SSF53822">
    <property type="entry name" value="Periplasmic binding protein-like I"/>
    <property type="match status" value="1"/>
</dbReference>
<protein>
    <submittedName>
        <fullName evidence="9">BMP family ABC transporter substrate-binding protein</fullName>
    </submittedName>
</protein>
<dbReference type="RefSeq" id="WP_248268983.1">
    <property type="nucleotide sequence ID" value="NZ_CP096034.1"/>
</dbReference>
<dbReference type="Proteomes" id="UP000830639">
    <property type="component" value="Chromosome"/>
</dbReference>
<evidence type="ECO:0000256" key="7">
    <source>
        <dbReference type="SAM" id="SignalP"/>
    </source>
</evidence>
<evidence type="ECO:0000313" key="9">
    <source>
        <dbReference type="EMBL" id="UPM56066.1"/>
    </source>
</evidence>
<evidence type="ECO:0000256" key="3">
    <source>
        <dbReference type="ARBA" id="ARBA00022475"/>
    </source>
</evidence>
<sequence>MYIKKTALILISIIAVVISACSNNQESSNTFKIGIISNSNDKNDSYLNSIAMKGITKFAKEENLQKDKNYKYITTSSKKGFGKKITKMAEENYDLIIGIGNNLTSVLNKVAENNKSTKFGVIDSRVDQPNVISINFTEQDGSFLAGVIAGMKTKTKKIGFIGGEDNEIINRYKYGFISGVKSVDKEIEVLTAYSNTFNDSKIGSRIANDFLMKDVDIIFPVAGLTSKGVFTAAKKIRRSNQREVWVIGADRNEYKHGLPENVTLISLVKKVDQAVYDLAKQTKSNEFHGGKTLIYGLNEDGIKLILADNNVEDPILVKVNEYKDKIQSGALVVPSNKEEYLQFKEKLILSNNNNVN</sequence>
<gene>
    <name evidence="9" type="ORF">MY490_09625</name>
</gene>
<accession>A0ABY4JQG0</accession>
<feature type="chain" id="PRO_5045149860" evidence="7">
    <location>
        <begin position="21"/>
        <end position="356"/>
    </location>
</feature>
<comment type="subcellular location">
    <subcellularLocation>
        <location evidence="1">Cell membrane</location>
        <topology evidence="1">Lipid-anchor</topology>
    </subcellularLocation>
</comment>
<keyword evidence="10" id="KW-1185">Reference proteome</keyword>
<keyword evidence="5" id="KW-0472">Membrane</keyword>
<dbReference type="InterPro" id="IPR028082">
    <property type="entry name" value="Peripla_BP_I"/>
</dbReference>
<evidence type="ECO:0000259" key="8">
    <source>
        <dbReference type="Pfam" id="PF02608"/>
    </source>
</evidence>
<dbReference type="PANTHER" id="PTHR34296:SF2">
    <property type="entry name" value="ABC TRANSPORTER GUANOSINE-BINDING PROTEIN NUPN"/>
    <property type="match status" value="1"/>
</dbReference>
<evidence type="ECO:0000256" key="2">
    <source>
        <dbReference type="ARBA" id="ARBA00008610"/>
    </source>
</evidence>
<evidence type="ECO:0000313" key="10">
    <source>
        <dbReference type="Proteomes" id="UP000830639"/>
    </source>
</evidence>
<keyword evidence="3" id="KW-1003">Cell membrane</keyword>
<dbReference type="PANTHER" id="PTHR34296">
    <property type="entry name" value="TRANSCRIPTIONAL ACTIVATOR PROTEIN MED"/>
    <property type="match status" value="1"/>
</dbReference>
<feature type="signal peptide" evidence="7">
    <location>
        <begin position="1"/>
        <end position="20"/>
    </location>
</feature>
<evidence type="ECO:0000256" key="6">
    <source>
        <dbReference type="ARBA" id="ARBA00023288"/>
    </source>
</evidence>